<protein>
    <submittedName>
        <fullName evidence="3">Amino acid adenylation</fullName>
    </submittedName>
</protein>
<name>A0A3M4PJH7_PSEVI</name>
<comment type="caution">
    <text evidence="3">The sequence shown here is derived from an EMBL/GenBank/DDBJ whole genome shotgun (WGS) entry which is preliminary data.</text>
</comment>
<gene>
    <name evidence="3" type="ORF">ALP98_00964</name>
</gene>
<keyword evidence="2" id="KW-0597">Phosphoprotein</keyword>
<dbReference type="Proteomes" id="UP000271866">
    <property type="component" value="Unassembled WGS sequence"/>
</dbReference>
<accession>A0A3M4PJH7</accession>
<evidence type="ECO:0000313" key="4">
    <source>
        <dbReference type="Proteomes" id="UP000271866"/>
    </source>
</evidence>
<evidence type="ECO:0000256" key="2">
    <source>
        <dbReference type="ARBA" id="ARBA00022553"/>
    </source>
</evidence>
<sequence>PQARLYKTGDVGRWLTNGALEYLGRNDFQVKIRGLRIEIGEIEAALAKHPAVHEAVITAREDIPGDKRLVAYYTRSAGHTA</sequence>
<organism evidence="3 4">
    <name type="scientific">Pseudomonas viridiflava</name>
    <name type="common">Phytomonas viridiflava</name>
    <dbReference type="NCBI Taxonomy" id="33069"/>
    <lineage>
        <taxon>Bacteria</taxon>
        <taxon>Pseudomonadati</taxon>
        <taxon>Pseudomonadota</taxon>
        <taxon>Gammaproteobacteria</taxon>
        <taxon>Pseudomonadales</taxon>
        <taxon>Pseudomonadaceae</taxon>
        <taxon>Pseudomonas</taxon>
    </lineage>
</organism>
<dbReference type="AlphaFoldDB" id="A0A3M4PJH7"/>
<dbReference type="EMBL" id="RBRK01000040">
    <property type="protein sequence ID" value="RMQ78357.1"/>
    <property type="molecule type" value="Genomic_DNA"/>
</dbReference>
<reference evidence="3 4" key="1">
    <citation type="submission" date="2018-08" db="EMBL/GenBank/DDBJ databases">
        <title>Recombination of ecologically and evolutionarily significant loci maintains genetic cohesion in the Pseudomonas syringae species complex.</title>
        <authorList>
            <person name="Dillon M."/>
            <person name="Thakur S."/>
            <person name="Almeida R.N.D."/>
            <person name="Weir B.S."/>
            <person name="Guttman D.S."/>
        </authorList>
    </citation>
    <scope>NUCLEOTIDE SEQUENCE [LARGE SCALE GENOMIC DNA]</scope>
    <source>
        <strain evidence="3 4">ICMP 11296</strain>
    </source>
</reference>
<keyword evidence="1" id="KW-0596">Phosphopantetheine</keyword>
<feature type="non-terminal residue" evidence="3">
    <location>
        <position position="1"/>
    </location>
</feature>
<dbReference type="PANTHER" id="PTHR44845">
    <property type="entry name" value="CARRIER DOMAIN-CONTAINING PROTEIN"/>
    <property type="match status" value="1"/>
</dbReference>
<dbReference type="RefSeq" id="WP_147467811.1">
    <property type="nucleotide sequence ID" value="NZ_RBRK01000040.1"/>
</dbReference>
<dbReference type="SUPFAM" id="SSF56801">
    <property type="entry name" value="Acetyl-CoA synthetase-like"/>
    <property type="match status" value="1"/>
</dbReference>
<proteinExistence type="predicted"/>
<dbReference type="Gene3D" id="3.30.300.30">
    <property type="match status" value="1"/>
</dbReference>
<dbReference type="Gene3D" id="3.40.50.12780">
    <property type="entry name" value="N-terminal domain of ligase-like"/>
    <property type="match status" value="1"/>
</dbReference>
<evidence type="ECO:0000256" key="1">
    <source>
        <dbReference type="ARBA" id="ARBA00022450"/>
    </source>
</evidence>
<evidence type="ECO:0000313" key="3">
    <source>
        <dbReference type="EMBL" id="RMQ78357.1"/>
    </source>
</evidence>
<dbReference type="InterPro" id="IPR045851">
    <property type="entry name" value="AMP-bd_C_sf"/>
</dbReference>
<dbReference type="PANTHER" id="PTHR44845:SF6">
    <property type="entry name" value="BETA-ALANINE-ACTIVATING ENZYME"/>
    <property type="match status" value="1"/>
</dbReference>
<feature type="non-terminal residue" evidence="3">
    <location>
        <position position="81"/>
    </location>
</feature>
<dbReference type="InterPro" id="IPR042099">
    <property type="entry name" value="ANL_N_sf"/>
</dbReference>